<evidence type="ECO:0000256" key="1">
    <source>
        <dbReference type="ARBA" id="ARBA00004141"/>
    </source>
</evidence>
<dbReference type="Pfam" id="PF00801">
    <property type="entry name" value="PKD"/>
    <property type="match status" value="1"/>
</dbReference>
<dbReference type="CDD" id="cd00146">
    <property type="entry name" value="PKD"/>
    <property type="match status" value="1"/>
</dbReference>
<evidence type="ECO:0000256" key="5">
    <source>
        <dbReference type="ARBA" id="ARBA00023136"/>
    </source>
</evidence>
<evidence type="ECO:0000313" key="7">
    <source>
        <dbReference type="EMBL" id="MVN91856.1"/>
    </source>
</evidence>
<dbReference type="Pfam" id="PF18911">
    <property type="entry name" value="PKD_4"/>
    <property type="match status" value="2"/>
</dbReference>
<protein>
    <submittedName>
        <fullName evidence="7">PKD domain-containing protein</fullName>
    </submittedName>
</protein>
<dbReference type="Pfam" id="PF22352">
    <property type="entry name" value="K319L-like_PKD"/>
    <property type="match status" value="1"/>
</dbReference>
<dbReference type="GO" id="GO:0005886">
    <property type="term" value="C:plasma membrane"/>
    <property type="evidence" value="ECO:0007669"/>
    <property type="project" value="TreeGrafter"/>
</dbReference>
<gene>
    <name evidence="7" type="ORF">GO816_12030</name>
</gene>
<dbReference type="InterPro" id="IPR035986">
    <property type="entry name" value="PKD_dom_sf"/>
</dbReference>
<dbReference type="Proteomes" id="UP000434850">
    <property type="component" value="Unassembled WGS sequence"/>
</dbReference>
<dbReference type="PROSITE" id="PS50093">
    <property type="entry name" value="PKD"/>
    <property type="match status" value="2"/>
</dbReference>
<reference evidence="7 8" key="1">
    <citation type="submission" date="2019-12" db="EMBL/GenBank/DDBJ databases">
        <title>Mucilaginibacter sp. HME9299 genome sequencing and assembly.</title>
        <authorList>
            <person name="Kang H."/>
            <person name="Kim H."/>
            <person name="Joh K."/>
        </authorList>
    </citation>
    <scope>NUCLEOTIDE SEQUENCE [LARGE SCALE GENOMIC DNA]</scope>
    <source>
        <strain evidence="7 8">HME9299</strain>
    </source>
</reference>
<comment type="caution">
    <text evidence="7">The sequence shown here is derived from an EMBL/GenBank/DDBJ whole genome shotgun (WGS) entry which is preliminary data.</text>
</comment>
<dbReference type="PANTHER" id="PTHR46730:SF1">
    <property type="entry name" value="PLAT DOMAIN-CONTAINING PROTEIN"/>
    <property type="match status" value="1"/>
</dbReference>
<evidence type="ECO:0000256" key="4">
    <source>
        <dbReference type="ARBA" id="ARBA00022989"/>
    </source>
</evidence>
<accession>A0A6I4IE16</accession>
<dbReference type="SMART" id="SM00089">
    <property type="entry name" value="PKD"/>
    <property type="match status" value="6"/>
</dbReference>
<dbReference type="PANTHER" id="PTHR46730">
    <property type="entry name" value="POLYCYSTIN-1"/>
    <property type="match status" value="1"/>
</dbReference>
<proteinExistence type="predicted"/>
<organism evidence="7 8">
    <name type="scientific">Mucilaginibacter aquatilis</name>
    <dbReference type="NCBI Taxonomy" id="1517760"/>
    <lineage>
        <taxon>Bacteria</taxon>
        <taxon>Pseudomonadati</taxon>
        <taxon>Bacteroidota</taxon>
        <taxon>Sphingobacteriia</taxon>
        <taxon>Sphingobacteriales</taxon>
        <taxon>Sphingobacteriaceae</taxon>
        <taxon>Mucilaginibacter</taxon>
    </lineage>
</organism>
<evidence type="ECO:0000256" key="2">
    <source>
        <dbReference type="ARBA" id="ARBA00022692"/>
    </source>
</evidence>
<keyword evidence="4" id="KW-1133">Transmembrane helix</keyword>
<feature type="domain" description="PKD" evidence="6">
    <location>
        <begin position="1678"/>
        <end position="1743"/>
    </location>
</feature>
<dbReference type="Pfam" id="PF19406">
    <property type="entry name" value="PKD_5"/>
    <property type="match status" value="2"/>
</dbReference>
<dbReference type="OrthoDB" id="7794186at2"/>
<evidence type="ECO:0000256" key="3">
    <source>
        <dbReference type="ARBA" id="ARBA00022737"/>
    </source>
</evidence>
<dbReference type="GO" id="GO:0005261">
    <property type="term" value="F:monoatomic cation channel activity"/>
    <property type="evidence" value="ECO:0007669"/>
    <property type="project" value="TreeGrafter"/>
</dbReference>
<sequence length="1847" mass="195513">MGKVSIKGVIKVLFLCLGLLMGWRDVFAQTVTVRLVDPGPYAPGSSIAAAIRIADPDGKIAVTGNLFQLYLSDANGNFTSERKIGEFSGYYTGFVNGLIPSNAVPGTGYKVRIKTTSPATVSAASNAFTISAGTAVIAKVSSNAVNPAYPEVYGTCFATDGFPFLFVNESTAGATVTANFYDDLNQTDEQTIPINGTGTFNAKTNDYTIFVKAVNNGIVGTKGYLLLNNFVRNSFQTQNSSSVCLPDNSKATVSYSVNITGGGGIQNNYPGTLYTIRWGDGLSTNLTYYQIASTGGILTHDYAVSSCGAKNAEGTVTNKFEVSFRVSNVYCPDQSKNLSGDQAVLSPPKTVIGGPSVGCTGKQLTFTNTSYAGQVVSSVSGGTNCENPNATFQWFVNGVAVPPYNTKKNVPLKYTFPAAGTYTVTLRLTSSTPCVAPDAKLDVCIQDPPQPSFTLPQTACIGSGSVSPVNTSVVTNPCNTPITYNWTVTPATGFSYTEGTTKASQTPKILFTTPGTYTVQLGVNNGVCDAVLSEVQTITVGNVPTATLSPSFSLCGRGQTLTFDNTAGSATRTTFTGTPQPQPDTYQWTVTPLNGIAPAVFANGTTANSQYPQITFPDFGTYEVVVKHTNFCGSVTSQVQQITFKEAPTVNAGVDQVICSDAIATLDGSVSGTYNTLQWSTSGTGTFSNKNTEKPVYTPSAADRAAGEVKLTLKITTSLPGDCANISDEVIIKINPSNTVNSANAKTICTGSAVAYSPTSTVAGSVYNWTVTLSSPNAAGFSTSGSGDINDILTNTSATSNATVIYRITPQANGCDGTPFTLTITVAPKPVLTLTGPSGNYVCSGTQSGIQLSSNVSGTQYTWTVVANGGITGATDQTTPIAVTAINQTLVNTSNVAATVTYTITPVNTNSADECQGAAKTITLTVLPQVPAANAGTDIVLCNQTTVQLQGNDAGTFTGVWTLTSGQSGITFANANQYNTTVNGLKAGQTYTFRWTLSGAGQCATQSDDVQVTNNPPISGNTVTLNTPTVCSGQVISVTGSTPQGGNGTYTYLWESSADGINWTVLTSQTDINLLYPVSETTFFRRSVASGACSDDKSNSVKVSVQPPIANNTISATTTTVCANKSAGLLTGSLPTGADGNYNYQWQSSIDGGLNWANINGATDVSYTTPVLVRNIQYRRVVSSLICTGVQSNNSNVISITVNPDAKSEFTWTNDAGCVPFNITAQNVKAIPYPDRNDVYTWYANNVVIGTGITFPGYTINTDGETVDIRLIVTSKFGCESEVFSHTFTTTKNVKASYTQSVTQSCGTVTVTFTNTSSPIGGGTYKWNFGNGQTSTEVQPGPVTFQAAANGTDVVYNVSLVAETGCSTDQMETTITVKPAVPVARIAPQSTTGCAPFALVVDNISPGTNDKYIYHVVDANGNDVITPVVSTNKSQQTLSIPNQGNYSLYMEAQTVCGTGKSASVPIQVTARTVFAGLTTAASSDRFGCAPHTVRFINTSQGGITYKIDWKDGSPVTVTNNTNSLDHTFTKAGEYDVVLYASNDCAQDAPSQPIKIIVTDRPAAAFNIDNPNGCNEVKVNFTNTTQPPANGQLADLTYRWDFGDPYANANNPNVSELRTPPAHTYSYKGSPYTVRLTVTNRTTGCTNDIIQVITVNAPSISEFRARPDSVQVYPNYQFSFEDQSQNAPKSWQWNFGDGSTSTQQNPTHTYADTGLYKVTLTTTNQYCGTTKSHYVRITGTPGQLYMPNAFTPNSTNEELNRFRAKGSGLKDWHLRIFNNYGQLVWETTQLSARGEPVEAWDGTFKGAPLPQGVYIWQAEARFINGSEWKGNSYNNSSPRRTGAIHLIR</sequence>
<dbReference type="InterPro" id="IPR022409">
    <property type="entry name" value="PKD/Chitinase_dom"/>
</dbReference>
<dbReference type="InterPro" id="IPR013783">
    <property type="entry name" value="Ig-like_fold"/>
</dbReference>
<evidence type="ECO:0000259" key="6">
    <source>
        <dbReference type="PROSITE" id="PS50093"/>
    </source>
</evidence>
<dbReference type="RefSeq" id="WP_157542175.1">
    <property type="nucleotide sequence ID" value="NZ_WQLA01000004.1"/>
</dbReference>
<keyword evidence="8" id="KW-1185">Reference proteome</keyword>
<dbReference type="Gene3D" id="2.60.40.10">
    <property type="entry name" value="Immunoglobulins"/>
    <property type="match status" value="9"/>
</dbReference>
<keyword evidence="5" id="KW-0472">Membrane</keyword>
<comment type="subcellular location">
    <subcellularLocation>
        <location evidence="1">Membrane</location>
        <topology evidence="1">Multi-pass membrane protein</topology>
    </subcellularLocation>
</comment>
<dbReference type="SUPFAM" id="SSF49299">
    <property type="entry name" value="PKD domain"/>
    <property type="match status" value="6"/>
</dbReference>
<dbReference type="InterPro" id="IPR000601">
    <property type="entry name" value="PKD_dom"/>
</dbReference>
<name>A0A6I4IE16_9SPHI</name>
<keyword evidence="3" id="KW-0677">Repeat</keyword>
<keyword evidence="2" id="KW-0812">Transmembrane</keyword>
<feature type="domain" description="PKD" evidence="6">
    <location>
        <begin position="1476"/>
        <end position="1542"/>
    </location>
</feature>
<dbReference type="Pfam" id="PF13585">
    <property type="entry name" value="CHU_C"/>
    <property type="match status" value="1"/>
</dbReference>
<dbReference type="EMBL" id="WQLA01000004">
    <property type="protein sequence ID" value="MVN91856.1"/>
    <property type="molecule type" value="Genomic_DNA"/>
</dbReference>
<dbReference type="InterPro" id="IPR045828">
    <property type="entry name" value="PKD_Bacteroidetes"/>
</dbReference>
<dbReference type="GO" id="GO:0006816">
    <property type="term" value="P:calcium ion transport"/>
    <property type="evidence" value="ECO:0007669"/>
    <property type="project" value="TreeGrafter"/>
</dbReference>
<evidence type="ECO:0000313" key="8">
    <source>
        <dbReference type="Proteomes" id="UP000434850"/>
    </source>
</evidence>